<dbReference type="RefSeq" id="WP_273742223.1">
    <property type="nucleotide sequence ID" value="NZ_JAQIVI010000781.1"/>
</dbReference>
<dbReference type="Proteomes" id="UP001596383">
    <property type="component" value="Unassembled WGS sequence"/>
</dbReference>
<evidence type="ECO:0000313" key="2">
    <source>
        <dbReference type="EMBL" id="MFC6769589.1"/>
    </source>
</evidence>
<feature type="non-terminal residue" evidence="2">
    <location>
        <position position="69"/>
    </location>
</feature>
<keyword evidence="3" id="KW-1185">Reference proteome</keyword>
<reference evidence="2 3" key="1">
    <citation type="journal article" date="2019" name="Int. J. Syst. Evol. Microbiol.">
        <title>The Global Catalogue of Microorganisms (GCM) 10K type strain sequencing project: providing services to taxonomists for standard genome sequencing and annotation.</title>
        <authorList>
            <consortium name="The Broad Institute Genomics Platform"/>
            <consortium name="The Broad Institute Genome Sequencing Center for Infectious Disease"/>
            <person name="Wu L."/>
            <person name="Ma J."/>
        </authorList>
    </citation>
    <scope>NUCLEOTIDE SEQUENCE [LARGE SCALE GENOMIC DNA]</scope>
    <source>
        <strain evidence="2 3">LMG 29247</strain>
    </source>
</reference>
<organism evidence="2 3">
    <name type="scientific">Natrinema soli</name>
    <dbReference type="NCBI Taxonomy" id="1930624"/>
    <lineage>
        <taxon>Archaea</taxon>
        <taxon>Methanobacteriati</taxon>
        <taxon>Methanobacteriota</taxon>
        <taxon>Stenosarchaea group</taxon>
        <taxon>Halobacteria</taxon>
        <taxon>Halobacteriales</taxon>
        <taxon>Natrialbaceae</taxon>
        <taxon>Natrinema</taxon>
    </lineage>
</organism>
<evidence type="ECO:0000256" key="1">
    <source>
        <dbReference type="SAM" id="MobiDB-lite"/>
    </source>
</evidence>
<dbReference type="EMBL" id="JBHSWV010000781">
    <property type="protein sequence ID" value="MFC6769589.1"/>
    <property type="molecule type" value="Genomic_DNA"/>
</dbReference>
<gene>
    <name evidence="2" type="ORF">ACFQE6_32495</name>
</gene>
<feature type="region of interest" description="Disordered" evidence="1">
    <location>
        <begin position="24"/>
        <end position="69"/>
    </location>
</feature>
<feature type="compositionally biased region" description="Polar residues" evidence="1">
    <location>
        <begin position="40"/>
        <end position="49"/>
    </location>
</feature>
<protein>
    <submittedName>
        <fullName evidence="2">Uncharacterized protein</fullName>
    </submittedName>
</protein>
<dbReference type="AlphaFoldDB" id="A0ABD5SYL3"/>
<accession>A0ABD5SYL3</accession>
<sequence length="69" mass="7540">MEKATGQRKSFDYVRAVALNWSSGESNVIRDDQRPAAADTRSSTPSPTDCYSRAEGPFTGHLVPRSPRG</sequence>
<proteinExistence type="predicted"/>
<comment type="caution">
    <text evidence="2">The sequence shown here is derived from an EMBL/GenBank/DDBJ whole genome shotgun (WGS) entry which is preliminary data.</text>
</comment>
<name>A0ABD5SYL3_9EURY</name>
<evidence type="ECO:0000313" key="3">
    <source>
        <dbReference type="Proteomes" id="UP001596383"/>
    </source>
</evidence>